<feature type="region of interest" description="Disordered" evidence="1">
    <location>
        <begin position="110"/>
        <end position="140"/>
    </location>
</feature>
<reference evidence="2" key="2">
    <citation type="submission" date="2023-06" db="EMBL/GenBank/DDBJ databases">
        <authorList>
            <person name="Ma L."/>
            <person name="Liu K.-W."/>
            <person name="Li Z."/>
            <person name="Hsiao Y.-Y."/>
            <person name="Qi Y."/>
            <person name="Fu T."/>
            <person name="Tang G."/>
            <person name="Zhang D."/>
            <person name="Sun W.-H."/>
            <person name="Liu D.-K."/>
            <person name="Li Y."/>
            <person name="Chen G.-Z."/>
            <person name="Liu X.-D."/>
            <person name="Liao X.-Y."/>
            <person name="Jiang Y.-T."/>
            <person name="Yu X."/>
            <person name="Hao Y."/>
            <person name="Huang J."/>
            <person name="Zhao X.-W."/>
            <person name="Ke S."/>
            <person name="Chen Y.-Y."/>
            <person name="Wu W.-L."/>
            <person name="Hsu J.-L."/>
            <person name="Lin Y.-F."/>
            <person name="Huang M.-D."/>
            <person name="Li C.-Y."/>
            <person name="Huang L."/>
            <person name="Wang Z.-W."/>
            <person name="Zhao X."/>
            <person name="Zhong W.-Y."/>
            <person name="Peng D.-H."/>
            <person name="Ahmad S."/>
            <person name="Lan S."/>
            <person name="Zhang J.-S."/>
            <person name="Tsai W.-C."/>
            <person name="Van De Peer Y."/>
            <person name="Liu Z.-J."/>
        </authorList>
    </citation>
    <scope>NUCLEOTIDE SEQUENCE</scope>
    <source>
        <strain evidence="2">CP</strain>
        <tissue evidence="2">Leaves</tissue>
    </source>
</reference>
<feature type="compositionally biased region" description="Polar residues" evidence="1">
    <location>
        <begin position="302"/>
        <end position="317"/>
    </location>
</feature>
<gene>
    <name evidence="2" type="ORF">QJS10_CPB04g01457</name>
</gene>
<comment type="caution">
    <text evidence="2">The sequence shown here is derived from an EMBL/GenBank/DDBJ whole genome shotgun (WGS) entry which is preliminary data.</text>
</comment>
<proteinExistence type="predicted"/>
<accession>A0AAV9EYG3</accession>
<dbReference type="EMBL" id="JAUJYO010000004">
    <property type="protein sequence ID" value="KAK1318267.1"/>
    <property type="molecule type" value="Genomic_DNA"/>
</dbReference>
<feature type="region of interest" description="Disordered" evidence="1">
    <location>
        <begin position="302"/>
        <end position="322"/>
    </location>
</feature>
<dbReference type="PANTHER" id="PTHR34461:SF4">
    <property type="entry name" value="OS01G0101800 PROTEIN"/>
    <property type="match status" value="1"/>
</dbReference>
<dbReference type="AlphaFoldDB" id="A0AAV9EYG3"/>
<sequence length="542" mass="60148">MKRRGKPRSTAEPLRGVLTRSKSEIFLHRTRSGLSRPDLRHPIKIPFSSLRNPKTSHPGFADDMCSSSIKDLRLKRVFSPLDSVSRDPDFYDVKIEDVLEIDTVEIGNGSGEEWIQSTPPDWDSLRESGVGRSDGGDATEDVDRVAEIPSSGIPADAVKVAFEIDVGEDGNDPGEERIQTSPPDWASFRESGLAGCDGGEVIKVVDTKIVDRVMEKGVPSRNTKVIKPHISCSRSKLFRNPNSFSYRRLLPYLMGLATDSSGTLETRPGQTIVEVSKGTTKCPIVDNLEGCVTEKDLDKPQDSQLCNPMETSMSSDPKSGRWSSVESELSCCLEMEMSFKKSFDNSTPRGTLSVEELSCSQQSPLICGEVDGFPMDVKAIETPRKNLNPHQFGEQASFARPFLSPTKGILKRKSSKCRGLCLCPECSSYRLCAQKATEFSKKQMKEAEEVATGLLKELSCFRNLMERSVSLVKGAESHTDILVKAICRRASKAEELAKNHLRQMANDCRITNLQKPRVTFADHVEEKIITKYEVENSELNGW</sequence>
<evidence type="ECO:0000313" key="3">
    <source>
        <dbReference type="Proteomes" id="UP001180020"/>
    </source>
</evidence>
<keyword evidence="3" id="KW-1185">Reference proteome</keyword>
<dbReference type="PANTHER" id="PTHR34461">
    <property type="entry name" value="EXPRESSED PROTEIN"/>
    <property type="match status" value="1"/>
</dbReference>
<evidence type="ECO:0000313" key="2">
    <source>
        <dbReference type="EMBL" id="KAK1318267.1"/>
    </source>
</evidence>
<dbReference type="Proteomes" id="UP001180020">
    <property type="component" value="Unassembled WGS sequence"/>
</dbReference>
<name>A0AAV9EYG3_ACOCL</name>
<protein>
    <submittedName>
        <fullName evidence="2">Uncharacterized protein</fullName>
    </submittedName>
</protein>
<evidence type="ECO:0000256" key="1">
    <source>
        <dbReference type="SAM" id="MobiDB-lite"/>
    </source>
</evidence>
<organism evidence="2 3">
    <name type="scientific">Acorus calamus</name>
    <name type="common">Sweet flag</name>
    <dbReference type="NCBI Taxonomy" id="4465"/>
    <lineage>
        <taxon>Eukaryota</taxon>
        <taxon>Viridiplantae</taxon>
        <taxon>Streptophyta</taxon>
        <taxon>Embryophyta</taxon>
        <taxon>Tracheophyta</taxon>
        <taxon>Spermatophyta</taxon>
        <taxon>Magnoliopsida</taxon>
        <taxon>Liliopsida</taxon>
        <taxon>Acoraceae</taxon>
        <taxon>Acorus</taxon>
    </lineage>
</organism>
<reference evidence="2" key="1">
    <citation type="journal article" date="2023" name="Nat. Commun.">
        <title>Diploid and tetraploid genomes of Acorus and the evolution of monocots.</title>
        <authorList>
            <person name="Ma L."/>
            <person name="Liu K.W."/>
            <person name="Li Z."/>
            <person name="Hsiao Y.Y."/>
            <person name="Qi Y."/>
            <person name="Fu T."/>
            <person name="Tang G.D."/>
            <person name="Zhang D."/>
            <person name="Sun W.H."/>
            <person name="Liu D.K."/>
            <person name="Li Y."/>
            <person name="Chen G.Z."/>
            <person name="Liu X.D."/>
            <person name="Liao X.Y."/>
            <person name="Jiang Y.T."/>
            <person name="Yu X."/>
            <person name="Hao Y."/>
            <person name="Huang J."/>
            <person name="Zhao X.W."/>
            <person name="Ke S."/>
            <person name="Chen Y.Y."/>
            <person name="Wu W.L."/>
            <person name="Hsu J.L."/>
            <person name="Lin Y.F."/>
            <person name="Huang M.D."/>
            <person name="Li C.Y."/>
            <person name="Huang L."/>
            <person name="Wang Z.W."/>
            <person name="Zhao X."/>
            <person name="Zhong W.Y."/>
            <person name="Peng D.H."/>
            <person name="Ahmad S."/>
            <person name="Lan S."/>
            <person name="Zhang J.S."/>
            <person name="Tsai W.C."/>
            <person name="Van de Peer Y."/>
            <person name="Liu Z.J."/>
        </authorList>
    </citation>
    <scope>NUCLEOTIDE SEQUENCE</scope>
    <source>
        <strain evidence="2">CP</strain>
    </source>
</reference>